<evidence type="ECO:0000259" key="1">
    <source>
        <dbReference type="Pfam" id="PF25056"/>
    </source>
</evidence>
<dbReference type="EMBL" id="VJXX01000001">
    <property type="protein sequence ID" value="MPY09207.1"/>
    <property type="molecule type" value="Genomic_DNA"/>
</dbReference>
<name>A0A7X1TM30_9MICC</name>
<accession>A0A7X1TM30</accession>
<dbReference type="InterPro" id="IPR056695">
    <property type="entry name" value="DUF7793"/>
</dbReference>
<dbReference type="AlphaFoldDB" id="A0A7X1TM30"/>
<dbReference type="Proteomes" id="UP000326464">
    <property type="component" value="Unassembled WGS sequence"/>
</dbReference>
<dbReference type="Pfam" id="PF25056">
    <property type="entry name" value="DUF7793"/>
    <property type="match status" value="1"/>
</dbReference>
<protein>
    <recommendedName>
        <fullName evidence="1">DUF7793 domain-containing protein</fullName>
    </recommendedName>
</protein>
<evidence type="ECO:0000313" key="2">
    <source>
        <dbReference type="EMBL" id="MPY09207.1"/>
    </source>
</evidence>
<comment type="caution">
    <text evidence="2">The sequence shown here is derived from an EMBL/GenBank/DDBJ whole genome shotgun (WGS) entry which is preliminary data.</text>
</comment>
<feature type="domain" description="DUF7793" evidence="1">
    <location>
        <begin position="17"/>
        <end position="123"/>
    </location>
</feature>
<evidence type="ECO:0000313" key="3">
    <source>
        <dbReference type="Proteomes" id="UP000326464"/>
    </source>
</evidence>
<keyword evidence="3" id="KW-1185">Reference proteome</keyword>
<proteinExistence type="predicted"/>
<sequence>MVAAGRLAEDSFTAELRGDLVWVEWVARSTVTDDEAFSLVARADALCPDVCPPMLVVLNEMVSLSRGALKTFSHGLNIAAMALVGPSPVDRLLVSYFTEVHQPPYPTRHFTTVEEATTWLKDHPHA</sequence>
<dbReference type="Gene3D" id="3.40.970.30">
    <property type="entry name" value="yp_829618.1 like domains"/>
    <property type="match status" value="1"/>
</dbReference>
<dbReference type="Gene3D" id="3.40.1680.10">
    <property type="entry name" value="yp_829618.1 domain like"/>
    <property type="match status" value="1"/>
</dbReference>
<reference evidence="3" key="1">
    <citation type="submission" date="2019-07" db="EMBL/GenBank/DDBJ databases">
        <title>Arthrobacter KR32 sp. nov., isolated from mountain cheese made of cows milk.</title>
        <authorList>
            <person name="Flegler A."/>
        </authorList>
    </citation>
    <scope>NUCLEOTIDE SEQUENCE [LARGE SCALE GENOMIC DNA]</scope>
    <source>
        <strain evidence="3">KR32</strain>
    </source>
</reference>
<dbReference type="OrthoDB" id="4951147at2"/>
<organism evidence="2 3">
    <name type="scientific">Arthrobacter bussei</name>
    <dbReference type="NCBI Taxonomy" id="2594179"/>
    <lineage>
        <taxon>Bacteria</taxon>
        <taxon>Bacillati</taxon>
        <taxon>Actinomycetota</taxon>
        <taxon>Actinomycetes</taxon>
        <taxon>Micrococcales</taxon>
        <taxon>Micrococcaceae</taxon>
        <taxon>Arthrobacter</taxon>
    </lineage>
</organism>
<dbReference type="RefSeq" id="WP_152811524.1">
    <property type="nucleotide sequence ID" value="NZ_VJXX01000001.1"/>
</dbReference>
<gene>
    <name evidence="2" type="ORF">FNH21_00410</name>
</gene>